<evidence type="ECO:0000256" key="1">
    <source>
        <dbReference type="ARBA" id="ARBA00023002"/>
    </source>
</evidence>
<sequence>MYKFVLPVVEFTEEHNRFRLEVREFLQKEREKGTYETRCDSWLNGFNPEFSRKLGEKGWIGITWPKKYGGSERSALDRYIVIEELLAAGAPVAGHWIADRQSGPLLLRFGTEEQRKFYLPKIAKGECYFAIGMSEPNSGSDLASVSTRAVKTDGGWILNGTKTWTSGAHHAHYMIVLCRTRPKDSQNRHAGFSQLIVDLSSPGVSIRPIKYLTGAAHFNEVFFENVFVPDENLVGQEGNGWKQNMAELAYERSGPERILSTYPLLEELIKELKENQDLPRLTEAMKLVAELNSLRQMSIGVAKYLEEGKDVGITAALIKDMGTKFEKLVAEMTRLLVNATPSLDSEKTIEKYLAQSILHAPGFTLRGGTTEILRGIVAKGMVAQ</sequence>
<dbReference type="Pfam" id="PF02771">
    <property type="entry name" value="Acyl-CoA_dh_N"/>
    <property type="match status" value="1"/>
</dbReference>
<comment type="caution">
    <text evidence="4">The sequence shown here is derived from an EMBL/GenBank/DDBJ whole genome shotgun (WGS) entry which is preliminary data.</text>
</comment>
<feature type="domain" description="Acyl-CoA oxidase/dehydrogenase middle" evidence="2">
    <location>
        <begin position="130"/>
        <end position="226"/>
    </location>
</feature>
<evidence type="ECO:0000313" key="5">
    <source>
        <dbReference type="Proteomes" id="UP000743899"/>
    </source>
</evidence>
<dbReference type="EMBL" id="JAACYS010000076">
    <property type="protein sequence ID" value="NCU18723.1"/>
    <property type="molecule type" value="Genomic_DNA"/>
</dbReference>
<dbReference type="InterPro" id="IPR037069">
    <property type="entry name" value="AcylCoA_DH/ox_N_sf"/>
</dbReference>
<name>A0ABX0A5K1_9BACI</name>
<keyword evidence="1" id="KW-0560">Oxidoreductase</keyword>
<dbReference type="InterPro" id="IPR052161">
    <property type="entry name" value="Mycobact_Acyl-CoA_DH"/>
</dbReference>
<keyword evidence="5" id="KW-1185">Reference proteome</keyword>
<evidence type="ECO:0000259" key="3">
    <source>
        <dbReference type="Pfam" id="PF02771"/>
    </source>
</evidence>
<feature type="domain" description="Acyl-CoA dehydrogenase/oxidase N-terminal" evidence="3">
    <location>
        <begin position="12"/>
        <end position="126"/>
    </location>
</feature>
<dbReference type="InterPro" id="IPR006091">
    <property type="entry name" value="Acyl-CoA_Oxase/DH_mid-dom"/>
</dbReference>
<evidence type="ECO:0000259" key="2">
    <source>
        <dbReference type="Pfam" id="PF02770"/>
    </source>
</evidence>
<accession>A0ABX0A5K1</accession>
<dbReference type="Gene3D" id="1.20.140.10">
    <property type="entry name" value="Butyryl-CoA Dehydrogenase, subunit A, domain 3"/>
    <property type="match status" value="1"/>
</dbReference>
<proteinExistence type="predicted"/>
<evidence type="ECO:0000313" key="4">
    <source>
        <dbReference type="EMBL" id="NCU18723.1"/>
    </source>
</evidence>
<dbReference type="InterPro" id="IPR009100">
    <property type="entry name" value="AcylCoA_DH/oxidase_NM_dom_sf"/>
</dbReference>
<gene>
    <name evidence="4" type="ORF">GW534_13565</name>
</gene>
<dbReference type="PROSITE" id="PS00072">
    <property type="entry name" value="ACYL_COA_DH_1"/>
    <property type="match status" value="1"/>
</dbReference>
<dbReference type="InterPro" id="IPR046373">
    <property type="entry name" value="Acyl-CoA_Oxase/DH_mid-dom_sf"/>
</dbReference>
<dbReference type="InterPro" id="IPR006089">
    <property type="entry name" value="Acyl-CoA_DH_CS"/>
</dbReference>
<dbReference type="PANTHER" id="PTHR43292:SF4">
    <property type="entry name" value="ACYL-COA DEHYDROGENASE FADE34"/>
    <property type="match status" value="1"/>
</dbReference>
<dbReference type="PANTHER" id="PTHR43292">
    <property type="entry name" value="ACYL-COA DEHYDROGENASE"/>
    <property type="match status" value="1"/>
</dbReference>
<organism evidence="4 5">
    <name type="scientific">Pallidibacillus pasinlerensis</name>
    <dbReference type="NCBI Taxonomy" id="2703818"/>
    <lineage>
        <taxon>Bacteria</taxon>
        <taxon>Bacillati</taxon>
        <taxon>Bacillota</taxon>
        <taxon>Bacilli</taxon>
        <taxon>Bacillales</taxon>
        <taxon>Bacillaceae</taxon>
        <taxon>Pallidibacillus</taxon>
    </lineage>
</organism>
<dbReference type="RefSeq" id="WP_161921551.1">
    <property type="nucleotide sequence ID" value="NZ_JAACYS010000076.1"/>
</dbReference>
<dbReference type="Proteomes" id="UP000743899">
    <property type="component" value="Unassembled WGS sequence"/>
</dbReference>
<dbReference type="Gene3D" id="1.10.540.10">
    <property type="entry name" value="Acyl-CoA dehydrogenase/oxidase, N-terminal domain"/>
    <property type="match status" value="1"/>
</dbReference>
<reference evidence="4 5" key="1">
    <citation type="submission" date="2020-01" db="EMBL/GenBank/DDBJ databases">
        <title>A novel Bacillus sp. from Pasinler.</title>
        <authorList>
            <person name="Adiguzel A."/>
            <person name="Ay H."/>
            <person name="Baltaci M.O."/>
        </authorList>
    </citation>
    <scope>NUCLEOTIDE SEQUENCE [LARGE SCALE GENOMIC DNA]</scope>
    <source>
        <strain evidence="4 5">P1</strain>
    </source>
</reference>
<dbReference type="SUPFAM" id="SSF56645">
    <property type="entry name" value="Acyl-CoA dehydrogenase NM domain-like"/>
    <property type="match status" value="1"/>
</dbReference>
<dbReference type="Pfam" id="PF02770">
    <property type="entry name" value="Acyl-CoA_dh_M"/>
    <property type="match status" value="1"/>
</dbReference>
<dbReference type="Gene3D" id="2.40.110.10">
    <property type="entry name" value="Butyryl-CoA Dehydrogenase, subunit A, domain 2"/>
    <property type="match status" value="1"/>
</dbReference>
<protein>
    <submittedName>
        <fullName evidence="4">Acyl-CoA dehydrogenase</fullName>
    </submittedName>
</protein>
<dbReference type="InterPro" id="IPR013786">
    <property type="entry name" value="AcylCoA_DH/ox_N"/>
</dbReference>